<dbReference type="PROSITE" id="PS50901">
    <property type="entry name" value="FTSK"/>
    <property type="match status" value="2"/>
</dbReference>
<dbReference type="GO" id="GO:0003677">
    <property type="term" value="F:DNA binding"/>
    <property type="evidence" value="ECO:0007669"/>
    <property type="project" value="InterPro"/>
</dbReference>
<proteinExistence type="predicted"/>
<keyword evidence="3 4" id="KW-0067">ATP-binding</keyword>
<evidence type="ECO:0000256" key="2">
    <source>
        <dbReference type="ARBA" id="ARBA00022741"/>
    </source>
</evidence>
<dbReference type="InterPro" id="IPR023837">
    <property type="entry name" value="EccCb-like_Actinobacteria"/>
</dbReference>
<dbReference type="InterPro" id="IPR002543">
    <property type="entry name" value="FtsK_dom"/>
</dbReference>
<sequence length="729" mass="78386">MPKVNLFALVGVEAPGAFDAAPFWEALPAARRSKVPIGATQAGVPVVHDLDGTQLYLHGQRGTGRTELLRAAALGLMLTHSPAGLNIVLVDGTVNHSFAGLTSAPHVLTSVDRDNLFSSARLQQALRGELNRRASGEQRADLVIVVDGFDYLPQDWLDALWMYAEHGRKLGIHVIAAGSTDAPPWAERVVALTGPGTATLGGTEFGPAFVSQPHEGTTLLDLAVSRMIGQGVPALEFVKPPLREAPPVPELPAGDAPLVVPIGLIDDPYNGRYEPMTIDLSALDGHVVVIGAHGSGKTTVLQTIVMSLARQHSPAELQVYGVDFASGGLNALADVPNCRAMVSSADNSLLWHLIHQLGELLTARQKAFRAAGVSSAAGYREHVRANGVVDDQPGDVVVVIDSWTGTAVYDTLRWQVIDFVNRGPDFGVHVVVSANRWSELAPEFHGAFGTRLELTLTDPSTSYVDPNVRHAGPGHGIDGQGRQFVVPAPHRIESWEHEAPAKLRPLPISVAYASLGEPDERIPLGVGEGELQTVFAGDTQHFFVFGDYESGRSTVLRTYLRGLIASREAKDALFMLIDYRKSNTSANWGDHLLAYGVQPQQLKDFMVDVLKSLRVRLNGEWSGPQLWLVIDDYDLVPAHDNPLAELVELIGQAKQIGLHVVVASRHVHEPDRFLNAFRADETSVLMLSGTGGGTEPLSGLQPAPYPPGRGVLSTPTTRTVIQTANLPHE</sequence>
<evidence type="ECO:0000313" key="6">
    <source>
        <dbReference type="EMBL" id="TWP51042.1"/>
    </source>
</evidence>
<protein>
    <submittedName>
        <fullName evidence="6">Type VII secretion protein EccCb</fullName>
    </submittedName>
</protein>
<comment type="caution">
    <text evidence="6">The sequence shown here is derived from an EMBL/GenBank/DDBJ whole genome shotgun (WGS) entry which is preliminary data.</text>
</comment>
<dbReference type="NCBIfam" id="TIGR03925">
    <property type="entry name" value="T7SS_EccC_b"/>
    <property type="match status" value="1"/>
</dbReference>
<evidence type="ECO:0000256" key="4">
    <source>
        <dbReference type="PROSITE-ProRule" id="PRU00289"/>
    </source>
</evidence>
<feature type="binding site" evidence="4">
    <location>
        <begin position="59"/>
        <end position="66"/>
    </location>
    <ligand>
        <name>ATP</name>
        <dbReference type="ChEBI" id="CHEBI:30616"/>
    </ligand>
</feature>
<accession>A0A563ETY3</accession>
<dbReference type="InterPro" id="IPR050206">
    <property type="entry name" value="FtsK/SpoIIIE/SftA"/>
</dbReference>
<dbReference type="Gene3D" id="3.40.50.300">
    <property type="entry name" value="P-loop containing nucleotide triphosphate hydrolases"/>
    <property type="match status" value="3"/>
</dbReference>
<feature type="binding site" evidence="4">
    <location>
        <begin position="291"/>
        <end position="298"/>
    </location>
    <ligand>
        <name>ATP</name>
        <dbReference type="ChEBI" id="CHEBI:30616"/>
    </ligand>
</feature>
<keyword evidence="2 4" id="KW-0547">Nucleotide-binding</keyword>
<name>A0A563ETY3_9PSEU</name>
<dbReference type="InterPro" id="IPR003593">
    <property type="entry name" value="AAA+_ATPase"/>
</dbReference>
<keyword evidence="7" id="KW-1185">Reference proteome</keyword>
<dbReference type="InterPro" id="IPR027417">
    <property type="entry name" value="P-loop_NTPase"/>
</dbReference>
<dbReference type="GO" id="GO:0005524">
    <property type="term" value="F:ATP binding"/>
    <property type="evidence" value="ECO:0007669"/>
    <property type="project" value="UniProtKB-UniRule"/>
</dbReference>
<feature type="domain" description="FtsK" evidence="5">
    <location>
        <begin position="273"/>
        <end position="463"/>
    </location>
</feature>
<dbReference type="RefSeq" id="WP_146353291.1">
    <property type="nucleotide sequence ID" value="NZ_VOBR01000010.1"/>
</dbReference>
<dbReference type="AlphaFoldDB" id="A0A563ETY3"/>
<reference evidence="6 7" key="1">
    <citation type="submission" date="2019-07" db="EMBL/GenBank/DDBJ databases">
        <title>Lentzea xizangensis sp. nov., isolated from Qinghai-Tibetan Plateau Soils.</title>
        <authorList>
            <person name="Huang J."/>
        </authorList>
    </citation>
    <scope>NUCLEOTIDE SEQUENCE [LARGE SCALE GENOMIC DNA]</scope>
    <source>
        <strain evidence="6 7">FXJ1.1311</strain>
    </source>
</reference>
<dbReference type="SUPFAM" id="SSF52540">
    <property type="entry name" value="P-loop containing nucleoside triphosphate hydrolases"/>
    <property type="match status" value="2"/>
</dbReference>
<feature type="domain" description="FtsK" evidence="5">
    <location>
        <begin position="43"/>
        <end position="209"/>
    </location>
</feature>
<dbReference type="Pfam" id="PF01580">
    <property type="entry name" value="FtsK_SpoIIIE"/>
    <property type="match status" value="2"/>
</dbReference>
<dbReference type="SMART" id="SM00382">
    <property type="entry name" value="AAA"/>
    <property type="match status" value="2"/>
</dbReference>
<gene>
    <name evidence="6" type="primary">eccCb</name>
    <name evidence="6" type="ORF">FKR81_18415</name>
</gene>
<dbReference type="PANTHER" id="PTHR22683:SF41">
    <property type="entry name" value="DNA TRANSLOCASE FTSK"/>
    <property type="match status" value="1"/>
</dbReference>
<dbReference type="EMBL" id="VOBR01000010">
    <property type="protein sequence ID" value="TWP51042.1"/>
    <property type="molecule type" value="Genomic_DNA"/>
</dbReference>
<evidence type="ECO:0000256" key="1">
    <source>
        <dbReference type="ARBA" id="ARBA00022737"/>
    </source>
</evidence>
<keyword evidence="1" id="KW-0677">Repeat</keyword>
<dbReference type="Proteomes" id="UP000316639">
    <property type="component" value="Unassembled WGS sequence"/>
</dbReference>
<dbReference type="OrthoDB" id="9807790at2"/>
<dbReference type="PANTHER" id="PTHR22683">
    <property type="entry name" value="SPORULATION PROTEIN RELATED"/>
    <property type="match status" value="1"/>
</dbReference>
<organism evidence="6 7">
    <name type="scientific">Lentzea tibetensis</name>
    <dbReference type="NCBI Taxonomy" id="2591470"/>
    <lineage>
        <taxon>Bacteria</taxon>
        <taxon>Bacillati</taxon>
        <taxon>Actinomycetota</taxon>
        <taxon>Actinomycetes</taxon>
        <taxon>Pseudonocardiales</taxon>
        <taxon>Pseudonocardiaceae</taxon>
        <taxon>Lentzea</taxon>
    </lineage>
</organism>
<evidence type="ECO:0000259" key="5">
    <source>
        <dbReference type="PROSITE" id="PS50901"/>
    </source>
</evidence>
<evidence type="ECO:0000313" key="7">
    <source>
        <dbReference type="Proteomes" id="UP000316639"/>
    </source>
</evidence>
<evidence type="ECO:0000256" key="3">
    <source>
        <dbReference type="ARBA" id="ARBA00022840"/>
    </source>
</evidence>